<evidence type="ECO:0000256" key="1">
    <source>
        <dbReference type="ARBA" id="ARBA00003726"/>
    </source>
</evidence>
<comment type="pathway">
    <text evidence="2 8">Metabolic intermediate biosynthesis; chorismate biosynthesis; chorismate from D-erythrose 4-phosphate and phosphoenolpyruvate: step 1/7.</text>
</comment>
<comment type="function">
    <text evidence="1 8">Stereospecific condensation of phosphoenolpyruvate (PEP) and D-erythrose-4-phosphate (E4P) giving rise to 3-deoxy-D-arabino-heptulosonate-7-phosphate (DAHP).</text>
</comment>
<dbReference type="RefSeq" id="WP_133393534.1">
    <property type="nucleotide sequence ID" value="NZ_SMTG01000003.1"/>
</dbReference>
<dbReference type="SUPFAM" id="SSF51569">
    <property type="entry name" value="Aldolase"/>
    <property type="match status" value="1"/>
</dbReference>
<gene>
    <name evidence="10" type="ORF">E2F49_08600</name>
</gene>
<dbReference type="AlphaFoldDB" id="A0A4R5U9V7"/>
<evidence type="ECO:0000256" key="7">
    <source>
        <dbReference type="ARBA" id="ARBA00047508"/>
    </source>
</evidence>
<evidence type="ECO:0000256" key="8">
    <source>
        <dbReference type="PIRNR" id="PIRNR001361"/>
    </source>
</evidence>
<dbReference type="GO" id="GO:0042802">
    <property type="term" value="F:identical protein binding"/>
    <property type="evidence" value="ECO:0007669"/>
    <property type="project" value="UniProtKB-ARBA"/>
</dbReference>
<evidence type="ECO:0000256" key="5">
    <source>
        <dbReference type="ARBA" id="ARBA00022679"/>
    </source>
</evidence>
<dbReference type="InterPro" id="IPR013785">
    <property type="entry name" value="Aldolase_TIM"/>
</dbReference>
<dbReference type="Proteomes" id="UP000295543">
    <property type="component" value="Unassembled WGS sequence"/>
</dbReference>
<organism evidence="10 11">
    <name type="scientific">Luteimonas terrae</name>
    <dbReference type="NCBI Taxonomy" id="1530191"/>
    <lineage>
        <taxon>Bacteria</taxon>
        <taxon>Pseudomonadati</taxon>
        <taxon>Pseudomonadota</taxon>
        <taxon>Gammaproteobacteria</taxon>
        <taxon>Lysobacterales</taxon>
        <taxon>Lysobacteraceae</taxon>
        <taxon>Luteimonas</taxon>
    </lineage>
</organism>
<accession>A0A4R5U9V7</accession>
<keyword evidence="4 8" id="KW-0028">Amino-acid biosynthesis</keyword>
<dbReference type="NCBIfam" id="TIGR00034">
    <property type="entry name" value="aroFGH"/>
    <property type="match status" value="1"/>
</dbReference>
<comment type="caution">
    <text evidence="10">The sequence shown here is derived from an EMBL/GenBank/DDBJ whole genome shotgun (WGS) entry which is preliminary data.</text>
</comment>
<evidence type="ECO:0000256" key="6">
    <source>
        <dbReference type="ARBA" id="ARBA00023141"/>
    </source>
</evidence>
<dbReference type="Pfam" id="PF00793">
    <property type="entry name" value="DAHP_synth_1"/>
    <property type="match status" value="1"/>
</dbReference>
<evidence type="ECO:0000256" key="3">
    <source>
        <dbReference type="ARBA" id="ARBA00007985"/>
    </source>
</evidence>
<keyword evidence="6 8" id="KW-0057">Aromatic amino acid biosynthesis</keyword>
<evidence type="ECO:0000313" key="11">
    <source>
        <dbReference type="Proteomes" id="UP000295543"/>
    </source>
</evidence>
<name>A0A4R5U9V7_9GAMM</name>
<dbReference type="GO" id="GO:0009423">
    <property type="term" value="P:chorismate biosynthetic process"/>
    <property type="evidence" value="ECO:0007669"/>
    <property type="project" value="UniProtKB-UniPathway"/>
</dbReference>
<dbReference type="GO" id="GO:0005737">
    <property type="term" value="C:cytoplasm"/>
    <property type="evidence" value="ECO:0007669"/>
    <property type="project" value="TreeGrafter"/>
</dbReference>
<evidence type="ECO:0000259" key="9">
    <source>
        <dbReference type="Pfam" id="PF00793"/>
    </source>
</evidence>
<dbReference type="GO" id="GO:0009073">
    <property type="term" value="P:aromatic amino acid family biosynthetic process"/>
    <property type="evidence" value="ECO:0007669"/>
    <property type="project" value="UniProtKB-KW"/>
</dbReference>
<comment type="catalytic activity">
    <reaction evidence="7 8">
        <text>D-erythrose 4-phosphate + phosphoenolpyruvate + H2O = 7-phospho-2-dehydro-3-deoxy-D-arabino-heptonate + phosphate</text>
        <dbReference type="Rhea" id="RHEA:14717"/>
        <dbReference type="ChEBI" id="CHEBI:15377"/>
        <dbReference type="ChEBI" id="CHEBI:16897"/>
        <dbReference type="ChEBI" id="CHEBI:43474"/>
        <dbReference type="ChEBI" id="CHEBI:58394"/>
        <dbReference type="ChEBI" id="CHEBI:58702"/>
        <dbReference type="EC" id="2.5.1.54"/>
    </reaction>
</comment>
<dbReference type="NCBIfam" id="NF009395">
    <property type="entry name" value="PRK12755.1"/>
    <property type="match status" value="1"/>
</dbReference>
<dbReference type="GO" id="GO:0003849">
    <property type="term" value="F:3-deoxy-7-phosphoheptulonate synthase activity"/>
    <property type="evidence" value="ECO:0007669"/>
    <property type="project" value="UniProtKB-EC"/>
</dbReference>
<reference evidence="10 11" key="1">
    <citation type="submission" date="2019-03" db="EMBL/GenBank/DDBJ databases">
        <title>Luteimonas zhaokaii sp.nov., isolated from the rectal contents of Plateau pika in Yushu, Qinghai Province, China.</title>
        <authorList>
            <person name="Zhang G."/>
        </authorList>
    </citation>
    <scope>NUCLEOTIDE SEQUENCE [LARGE SCALE GENOMIC DNA]</scope>
    <source>
        <strain evidence="10 11">THG-MD21</strain>
    </source>
</reference>
<dbReference type="PANTHER" id="PTHR21225">
    <property type="entry name" value="PHOSPHO-2-DEHYDRO-3-DEOXYHEPTONATE ALDOLASE DAHP SYNTHETASE"/>
    <property type="match status" value="1"/>
</dbReference>
<proteinExistence type="inferred from homology"/>
<comment type="similarity">
    <text evidence="3 8">Belongs to the class-I DAHP synthase family.</text>
</comment>
<dbReference type="InterPro" id="IPR006219">
    <property type="entry name" value="DAHP_synth_1"/>
</dbReference>
<dbReference type="OrthoDB" id="9807331at2"/>
<dbReference type="NCBIfam" id="NF009396">
    <property type="entry name" value="PRK12756.1"/>
    <property type="match status" value="1"/>
</dbReference>
<dbReference type="Gene3D" id="3.20.20.70">
    <property type="entry name" value="Aldolase class I"/>
    <property type="match status" value="1"/>
</dbReference>
<evidence type="ECO:0000256" key="2">
    <source>
        <dbReference type="ARBA" id="ARBA00004688"/>
    </source>
</evidence>
<protein>
    <recommendedName>
        <fullName evidence="8">Phospho-2-dehydro-3-deoxyheptonate aldolase</fullName>
        <ecNumber evidence="8">2.5.1.54</ecNumber>
    </recommendedName>
</protein>
<dbReference type="EMBL" id="SMTG01000003">
    <property type="protein sequence ID" value="TDK31498.1"/>
    <property type="molecule type" value="Genomic_DNA"/>
</dbReference>
<evidence type="ECO:0000313" key="10">
    <source>
        <dbReference type="EMBL" id="TDK31498.1"/>
    </source>
</evidence>
<evidence type="ECO:0000256" key="4">
    <source>
        <dbReference type="ARBA" id="ARBA00022605"/>
    </source>
</evidence>
<feature type="domain" description="DAHP synthetase I/KDSA" evidence="9">
    <location>
        <begin position="45"/>
        <end position="337"/>
    </location>
</feature>
<dbReference type="UniPathway" id="UPA00053">
    <property type="reaction ID" value="UER00084"/>
</dbReference>
<dbReference type="PIRSF" id="PIRSF001361">
    <property type="entry name" value="DAHP_synthase"/>
    <property type="match status" value="1"/>
</dbReference>
<dbReference type="EC" id="2.5.1.54" evidence="8"/>
<keyword evidence="5 8" id="KW-0808">Transferase</keyword>
<dbReference type="InterPro" id="IPR006218">
    <property type="entry name" value="DAHP1/KDSA"/>
</dbReference>
<dbReference type="PANTHER" id="PTHR21225:SF12">
    <property type="entry name" value="PHOSPHO-2-DEHYDRO-3-DEOXYHEPTONATE ALDOLASE, TYROSINE-INHIBITED"/>
    <property type="match status" value="1"/>
</dbReference>
<sequence length="357" mass="37817">MPPHTDDLRIRDLTPLTPPATLLAELPCSDAMSATVADARSACHAILHGEDDRMIVVVGPCSIHDPVAAMDYAQRLRALRDTHGDALELVMRVYFEKPRTTIGWKGLINDPDLDGSFRIDKGLRLARGLLREINALGLPAGVEFLDIISPQYLADLVAWGAIGARTTESQVHREMASGLSCPVGFKNGTGGDVRIAVDAVGAASHPHHFLAVGKDGRCAIATTAGNPDCHVILRGGAAPNYDPTHVDAAAGVLQAQGLRAALMIDASHANSGKNPDNQPTVIEDIARQIEGGEDRIVGAMIESHLVAGKQALAPGVPLVYGQSITDGCIDWATTVRTLDRLADAVRTRRAKMASRAA</sequence>
<dbReference type="FunFam" id="3.20.20.70:FF:000005">
    <property type="entry name" value="Phospho-2-dehydro-3-deoxyheptonate aldolase"/>
    <property type="match status" value="1"/>
</dbReference>
<dbReference type="GO" id="GO:0008652">
    <property type="term" value="P:amino acid biosynthetic process"/>
    <property type="evidence" value="ECO:0007669"/>
    <property type="project" value="UniProtKB-KW"/>
</dbReference>
<keyword evidence="11" id="KW-1185">Reference proteome</keyword>